<evidence type="ECO:0000256" key="3">
    <source>
        <dbReference type="ARBA" id="ARBA00022801"/>
    </source>
</evidence>
<reference evidence="10" key="1">
    <citation type="journal article" date="2019" name="Int. J. Syst. Evol. Microbiol.">
        <title>The Global Catalogue of Microorganisms (GCM) 10K type strain sequencing project: providing services to taxonomists for standard genome sequencing and annotation.</title>
        <authorList>
            <consortium name="The Broad Institute Genomics Platform"/>
            <consortium name="The Broad Institute Genome Sequencing Center for Infectious Disease"/>
            <person name="Wu L."/>
            <person name="Ma J."/>
        </authorList>
    </citation>
    <scope>NUCLEOTIDE SEQUENCE [LARGE SCALE GENOMIC DNA]</scope>
    <source>
        <strain evidence="10">CCUG 49584</strain>
    </source>
</reference>
<keyword evidence="3 7" id="KW-0378">Hydrolase</keyword>
<name>A0ABW3V165_9HYPH</name>
<keyword evidence="4 7" id="KW-0068">Autocatalytic cleavage</keyword>
<evidence type="ECO:0000256" key="4">
    <source>
        <dbReference type="ARBA" id="ARBA00022813"/>
    </source>
</evidence>
<keyword evidence="10" id="KW-1185">Reference proteome</keyword>
<evidence type="ECO:0000256" key="2">
    <source>
        <dbReference type="ARBA" id="ARBA00022763"/>
    </source>
</evidence>
<dbReference type="PANTHER" id="PTHR33516">
    <property type="entry name" value="LEXA REPRESSOR"/>
    <property type="match status" value="1"/>
</dbReference>
<accession>A0ABW3V165</accession>
<dbReference type="Pfam" id="PF00717">
    <property type="entry name" value="Peptidase_S24"/>
    <property type="match status" value="1"/>
</dbReference>
<keyword evidence="5" id="KW-0234">DNA repair</keyword>
<evidence type="ECO:0000256" key="7">
    <source>
        <dbReference type="RuleBase" id="RU003991"/>
    </source>
</evidence>
<evidence type="ECO:0000256" key="1">
    <source>
        <dbReference type="ARBA" id="ARBA00007484"/>
    </source>
</evidence>
<protein>
    <submittedName>
        <fullName evidence="9">LexA family protein</fullName>
    </submittedName>
</protein>
<feature type="domain" description="Peptidase S24/S26A/S26B/S26C" evidence="8">
    <location>
        <begin position="43"/>
        <end position="153"/>
    </location>
</feature>
<evidence type="ECO:0000256" key="5">
    <source>
        <dbReference type="ARBA" id="ARBA00023204"/>
    </source>
</evidence>
<sequence length="163" mass="17940">MLIENCECSLYVLLMQSEVSTMILTPVPNPIDGKTVKLSSIVVPAGFPSPASDDLEDEIDPIAWIVRHPSATFWWRVSGDSLIDEGIYDGDIIAVDRAGKARVGRVVLAVVDGSITLKKLAKREGQYWLDPKSKGNGFQPIRVNDQTEIWGVIAGVVRRYSVE</sequence>
<dbReference type="InterPro" id="IPR006197">
    <property type="entry name" value="Peptidase_S24_LexA"/>
</dbReference>
<dbReference type="Proteomes" id="UP001597263">
    <property type="component" value="Unassembled WGS sequence"/>
</dbReference>
<comment type="similarity">
    <text evidence="1 7">Belongs to the peptidase S24 family.</text>
</comment>
<dbReference type="InterPro" id="IPR015927">
    <property type="entry name" value="Peptidase_S24_S26A/B/C"/>
</dbReference>
<dbReference type="InterPro" id="IPR036286">
    <property type="entry name" value="LexA/Signal_pep-like_sf"/>
</dbReference>
<dbReference type="SUPFAM" id="SSF51306">
    <property type="entry name" value="LexA/Signal peptidase"/>
    <property type="match status" value="1"/>
</dbReference>
<dbReference type="InterPro" id="IPR050077">
    <property type="entry name" value="LexA_repressor"/>
</dbReference>
<evidence type="ECO:0000313" key="9">
    <source>
        <dbReference type="EMBL" id="MFD1225604.1"/>
    </source>
</evidence>
<organism evidence="9 10">
    <name type="scientific">Pseudochrobactrum kiredjianiae</name>
    <dbReference type="NCBI Taxonomy" id="386305"/>
    <lineage>
        <taxon>Bacteria</taxon>
        <taxon>Pseudomonadati</taxon>
        <taxon>Pseudomonadota</taxon>
        <taxon>Alphaproteobacteria</taxon>
        <taxon>Hyphomicrobiales</taxon>
        <taxon>Brucellaceae</taxon>
        <taxon>Pseudochrobactrum</taxon>
    </lineage>
</organism>
<comment type="caution">
    <text evidence="9">The sequence shown here is derived from an EMBL/GenBank/DDBJ whole genome shotgun (WGS) entry which is preliminary data.</text>
</comment>
<dbReference type="CDD" id="cd06529">
    <property type="entry name" value="S24_LexA-like"/>
    <property type="match status" value="1"/>
</dbReference>
<dbReference type="PRINTS" id="PR00726">
    <property type="entry name" value="LEXASERPTASE"/>
</dbReference>
<dbReference type="InterPro" id="IPR039418">
    <property type="entry name" value="LexA-like"/>
</dbReference>
<keyword evidence="2" id="KW-0227">DNA damage</keyword>
<evidence type="ECO:0000256" key="6">
    <source>
        <dbReference type="ARBA" id="ARBA00023236"/>
    </source>
</evidence>
<evidence type="ECO:0000259" key="8">
    <source>
        <dbReference type="Pfam" id="PF00717"/>
    </source>
</evidence>
<dbReference type="RefSeq" id="WP_289388734.1">
    <property type="nucleotide sequence ID" value="NZ_JAUCBM010000018.1"/>
</dbReference>
<dbReference type="PANTHER" id="PTHR33516:SF2">
    <property type="entry name" value="LEXA REPRESSOR-RELATED"/>
    <property type="match status" value="1"/>
</dbReference>
<proteinExistence type="inferred from homology"/>
<gene>
    <name evidence="9" type="ORF">ACFQ35_00170</name>
</gene>
<keyword evidence="6" id="KW-0742">SOS response</keyword>
<dbReference type="Gene3D" id="2.10.109.10">
    <property type="entry name" value="Umud Fragment, subunit A"/>
    <property type="match status" value="1"/>
</dbReference>
<dbReference type="EMBL" id="JBHTMA010000001">
    <property type="protein sequence ID" value="MFD1225604.1"/>
    <property type="molecule type" value="Genomic_DNA"/>
</dbReference>
<evidence type="ECO:0000313" key="10">
    <source>
        <dbReference type="Proteomes" id="UP001597263"/>
    </source>
</evidence>